<feature type="compositionally biased region" description="Low complexity" evidence="1">
    <location>
        <begin position="81"/>
        <end position="92"/>
    </location>
</feature>
<dbReference type="AlphaFoldDB" id="A0A1S8B213"/>
<evidence type="ECO:0000256" key="1">
    <source>
        <dbReference type="SAM" id="MobiDB-lite"/>
    </source>
</evidence>
<feature type="region of interest" description="Disordered" evidence="1">
    <location>
        <begin position="305"/>
        <end position="334"/>
    </location>
</feature>
<feature type="compositionally biased region" description="Basic residues" evidence="1">
    <location>
        <begin position="98"/>
        <end position="111"/>
    </location>
</feature>
<evidence type="ECO:0000313" key="4">
    <source>
        <dbReference type="Proteomes" id="UP000190776"/>
    </source>
</evidence>
<feature type="region of interest" description="Disordered" evidence="1">
    <location>
        <begin position="1"/>
        <end position="128"/>
    </location>
</feature>
<dbReference type="EMBL" id="MSZU01000115">
    <property type="protein sequence ID" value="OMP81406.1"/>
    <property type="molecule type" value="Genomic_DNA"/>
</dbReference>
<proteinExistence type="predicted"/>
<organism evidence="3 4">
    <name type="scientific">Diplodia seriata</name>
    <dbReference type="NCBI Taxonomy" id="420778"/>
    <lineage>
        <taxon>Eukaryota</taxon>
        <taxon>Fungi</taxon>
        <taxon>Dikarya</taxon>
        <taxon>Ascomycota</taxon>
        <taxon>Pezizomycotina</taxon>
        <taxon>Dothideomycetes</taxon>
        <taxon>Dothideomycetes incertae sedis</taxon>
        <taxon>Botryosphaeriales</taxon>
        <taxon>Botryosphaeriaceae</taxon>
        <taxon>Diplodia</taxon>
    </lineage>
</organism>
<feature type="compositionally biased region" description="Polar residues" evidence="1">
    <location>
        <begin position="159"/>
        <end position="183"/>
    </location>
</feature>
<evidence type="ECO:0000313" key="5">
    <source>
        <dbReference type="Proteomes" id="UP001430584"/>
    </source>
</evidence>
<dbReference type="Proteomes" id="UP001430584">
    <property type="component" value="Unassembled WGS sequence"/>
</dbReference>
<keyword evidence="5" id="KW-1185">Reference proteome</keyword>
<name>A0A1S8B213_9PEZI</name>
<evidence type="ECO:0000313" key="2">
    <source>
        <dbReference type="EMBL" id="KAL0254781.1"/>
    </source>
</evidence>
<reference evidence="2 5" key="2">
    <citation type="submission" date="2024-02" db="EMBL/GenBank/DDBJ databases">
        <title>De novo assembly and annotation of 12 fungi associated with fruit tree decline syndrome in Ontario, Canada.</title>
        <authorList>
            <person name="Sulman M."/>
            <person name="Ellouze W."/>
            <person name="Ilyukhin E."/>
        </authorList>
    </citation>
    <scope>NUCLEOTIDE SEQUENCE [LARGE SCALE GENOMIC DNA]</scope>
    <source>
        <strain evidence="2 5">FDS-637</strain>
    </source>
</reference>
<reference evidence="3 4" key="1">
    <citation type="submission" date="2017-01" db="EMBL/GenBank/DDBJ databases">
        <title>Draft genome sequence of Diplodia seriata F98.1, a fungal species involved in grapevine trunk diseases.</title>
        <authorList>
            <person name="Robert-Siegwald G."/>
            <person name="Vallet J."/>
            <person name="Abou-Mansour E."/>
            <person name="Xu J."/>
            <person name="Rey P."/>
            <person name="Bertsch C."/>
            <person name="Rego C."/>
            <person name="Larignon P."/>
            <person name="Fontaine F."/>
            <person name="Lebrun M.-H."/>
        </authorList>
    </citation>
    <scope>NUCLEOTIDE SEQUENCE [LARGE SCALE GENOMIC DNA]</scope>
    <source>
        <strain evidence="3 4">F98.1</strain>
    </source>
</reference>
<dbReference type="OrthoDB" id="5366332at2759"/>
<gene>
    <name evidence="3" type="ORF">BK809_0002399</name>
    <name evidence="2" type="ORF">SLS55_009305</name>
</gene>
<protein>
    <submittedName>
        <fullName evidence="3">Uncharacterized protein</fullName>
    </submittedName>
</protein>
<dbReference type="EMBL" id="JAJVCZ030000010">
    <property type="protein sequence ID" value="KAL0254781.1"/>
    <property type="molecule type" value="Genomic_DNA"/>
</dbReference>
<feature type="compositionally biased region" description="Low complexity" evidence="1">
    <location>
        <begin position="112"/>
        <end position="125"/>
    </location>
</feature>
<comment type="caution">
    <text evidence="3">The sequence shown here is derived from an EMBL/GenBank/DDBJ whole genome shotgun (WGS) entry which is preliminary data.</text>
</comment>
<feature type="compositionally biased region" description="Polar residues" evidence="1">
    <location>
        <begin position="54"/>
        <end position="67"/>
    </location>
</feature>
<sequence length="334" mass="36786">MPLSHEPPITASPQPAAEPMSRTDSGFEDYPRQKKASRRASSPAETAADLAHDASSTTPGEASSSTPNPRPSPLGHHQSRSAITAAISAPTTPERPALKKRRSRPSSKHSARSSSRAPAVHPRPSISGRVRSFPVELAMHHRSDLDSVLALHSRSCSLFNSARSPTSAPQSPGLSSVGRPSTDMSRHSLQVDRSSLRSIAHQDPAHFYPMPSPALSDFSLVEEDAAPDISTPPVPPATVIHWNSPSTRRREYAEIDRSTKGFRGFMRRVTPRWLSRRPPRQAFYEGEKDDDDACSVRRYRIDVPDEDDAEASFEEKHRPMSAPTSRKARFWKGQ</sequence>
<dbReference type="Proteomes" id="UP000190776">
    <property type="component" value="Unassembled WGS sequence"/>
</dbReference>
<evidence type="ECO:0000313" key="3">
    <source>
        <dbReference type="EMBL" id="OMP81406.1"/>
    </source>
</evidence>
<feature type="region of interest" description="Disordered" evidence="1">
    <location>
        <begin position="159"/>
        <end position="188"/>
    </location>
</feature>
<accession>A0A1S8B213</accession>